<dbReference type="Proteomes" id="UP000503447">
    <property type="component" value="Chromosome"/>
</dbReference>
<dbReference type="AlphaFoldDB" id="A0A6M5YXQ5"/>
<accession>A0A6M5YXQ5</accession>
<proteinExistence type="predicted"/>
<dbReference type="EMBL" id="CP053452">
    <property type="protein sequence ID" value="QJW98270.1"/>
    <property type="molecule type" value="Genomic_DNA"/>
</dbReference>
<dbReference type="KEGG" id="ftj:FTUN_5858"/>
<protein>
    <submittedName>
        <fullName evidence="1">Uncharacterized protein</fullName>
    </submittedName>
</protein>
<gene>
    <name evidence="1" type="ORF">FTUN_5858</name>
</gene>
<evidence type="ECO:0000313" key="1">
    <source>
        <dbReference type="EMBL" id="QJW98270.1"/>
    </source>
</evidence>
<name>A0A6M5YXQ5_9BACT</name>
<keyword evidence="2" id="KW-1185">Reference proteome</keyword>
<reference evidence="2" key="1">
    <citation type="submission" date="2020-05" db="EMBL/GenBank/DDBJ databases">
        <title>Frigoriglobus tundricola gen. nov., sp. nov., a psychrotolerant cellulolytic planctomycete of the family Gemmataceae with two divergent copies of 16S rRNA gene.</title>
        <authorList>
            <person name="Kulichevskaya I.S."/>
            <person name="Ivanova A.A."/>
            <person name="Naumoff D.G."/>
            <person name="Beletsky A.V."/>
            <person name="Rijpstra W.I.C."/>
            <person name="Sinninghe Damste J.S."/>
            <person name="Mardanov A.V."/>
            <person name="Ravin N.V."/>
            <person name="Dedysh S.N."/>
        </authorList>
    </citation>
    <scope>NUCLEOTIDE SEQUENCE [LARGE SCALE GENOMIC DNA]</scope>
    <source>
        <strain evidence="2">PL17</strain>
    </source>
</reference>
<evidence type="ECO:0000313" key="2">
    <source>
        <dbReference type="Proteomes" id="UP000503447"/>
    </source>
</evidence>
<organism evidence="1 2">
    <name type="scientific">Frigoriglobus tundricola</name>
    <dbReference type="NCBI Taxonomy" id="2774151"/>
    <lineage>
        <taxon>Bacteria</taxon>
        <taxon>Pseudomonadati</taxon>
        <taxon>Planctomycetota</taxon>
        <taxon>Planctomycetia</taxon>
        <taxon>Gemmatales</taxon>
        <taxon>Gemmataceae</taxon>
        <taxon>Frigoriglobus</taxon>
    </lineage>
</organism>
<sequence length="175" mass="18501">MFGVRSIVRLGAAALRRLRRPRVRLAGPVPPRSRLSVEPLTDRLVPSADFTSLSDLNLAHALADTDTAVRFVEIPASGPWQDHVNSQASPISPRQMFGVLGGVSGLAQLGAPTLTVSTVEYGGETIPILVLQFGSSLTIDLAYSTNGVGTDLQSDVVGGLVSVYRTRPANGVIDR</sequence>